<dbReference type="CDD" id="cd06225">
    <property type="entry name" value="HAMP"/>
    <property type="match status" value="1"/>
</dbReference>
<dbReference type="Gene3D" id="1.20.120.1530">
    <property type="match status" value="1"/>
</dbReference>
<keyword evidence="1" id="KW-0812">Transmembrane</keyword>
<dbReference type="InterPro" id="IPR003660">
    <property type="entry name" value="HAMP_dom"/>
</dbReference>
<dbReference type="EMBL" id="JACHJY010000007">
    <property type="protein sequence ID" value="MBB4983786.1"/>
    <property type="molecule type" value="Genomic_DNA"/>
</dbReference>
<evidence type="ECO:0000256" key="2">
    <source>
        <dbReference type="ARBA" id="ARBA00022989"/>
    </source>
</evidence>
<evidence type="ECO:0000313" key="4">
    <source>
        <dbReference type="EMBL" id="MBB4983786.1"/>
    </source>
</evidence>
<comment type="caution">
    <text evidence="4">The sequence shown here is derived from an EMBL/GenBank/DDBJ whole genome shotgun (WGS) entry which is preliminary data.</text>
</comment>
<organism evidence="4 5">
    <name type="scientific">Streptomyces nymphaeiformis</name>
    <dbReference type="NCBI Taxonomy" id="2663842"/>
    <lineage>
        <taxon>Bacteria</taxon>
        <taxon>Bacillati</taxon>
        <taxon>Actinomycetota</taxon>
        <taxon>Actinomycetes</taxon>
        <taxon>Kitasatosporales</taxon>
        <taxon>Streptomycetaceae</taxon>
        <taxon>Streptomyces</taxon>
    </lineage>
</organism>
<evidence type="ECO:0000256" key="1">
    <source>
        <dbReference type="ARBA" id="ARBA00022692"/>
    </source>
</evidence>
<dbReference type="Proteomes" id="UP000582643">
    <property type="component" value="Unassembled WGS sequence"/>
</dbReference>
<name>A0A7W7U350_9ACTN</name>
<evidence type="ECO:0000313" key="5">
    <source>
        <dbReference type="Proteomes" id="UP000582643"/>
    </source>
</evidence>
<dbReference type="GO" id="GO:0016020">
    <property type="term" value="C:membrane"/>
    <property type="evidence" value="ECO:0007669"/>
    <property type="project" value="InterPro"/>
</dbReference>
<feature type="domain" description="HAMP" evidence="3">
    <location>
        <begin position="22"/>
        <end position="68"/>
    </location>
</feature>
<keyword evidence="2" id="KW-1133">Transmembrane helix</keyword>
<accession>A0A7W7U350</accession>
<keyword evidence="5" id="KW-1185">Reference proteome</keyword>
<gene>
    <name evidence="4" type="ORF">GGE06_004732</name>
</gene>
<dbReference type="Pfam" id="PF00672">
    <property type="entry name" value="HAMP"/>
    <property type="match status" value="1"/>
</dbReference>
<reference evidence="4 5" key="1">
    <citation type="submission" date="2020-08" db="EMBL/GenBank/DDBJ databases">
        <title>Genomic Encyclopedia of Type Strains, Phase III (KMG-III): the genomes of soil and plant-associated and newly described type strains.</title>
        <authorList>
            <person name="Whitman W."/>
        </authorList>
    </citation>
    <scope>NUCLEOTIDE SEQUENCE [LARGE SCALE GENOMIC DNA]</scope>
    <source>
        <strain evidence="4 5">SFB5A</strain>
    </source>
</reference>
<evidence type="ECO:0000259" key="3">
    <source>
        <dbReference type="PROSITE" id="PS50885"/>
    </source>
</evidence>
<protein>
    <submittedName>
        <fullName evidence="4">Methyl-accepting chemotaxis protein</fullName>
    </submittedName>
</protein>
<keyword evidence="2" id="KW-0472">Membrane</keyword>
<dbReference type="PROSITE" id="PS50885">
    <property type="entry name" value="HAMP"/>
    <property type="match status" value="1"/>
</dbReference>
<sequence>MTEHGPTPDPTVPQTELDEDGLRRLLAGLTAVREGDLSVRLPDTGGGILGEIAGVYNDMVGHLSLVTSEVTRVADEVGAQGLLGSRIRQPRSRGV</sequence>
<dbReference type="GO" id="GO:0007165">
    <property type="term" value="P:signal transduction"/>
    <property type="evidence" value="ECO:0007669"/>
    <property type="project" value="InterPro"/>
</dbReference>
<proteinExistence type="predicted"/>
<dbReference type="AlphaFoldDB" id="A0A7W7U350"/>